<evidence type="ECO:0000313" key="3">
    <source>
        <dbReference type="EMBL" id="SDR02846.1"/>
    </source>
</evidence>
<organism evidence="3 4">
    <name type="scientific">Natronobacterium texcoconense</name>
    <dbReference type="NCBI Taxonomy" id="1095778"/>
    <lineage>
        <taxon>Archaea</taxon>
        <taxon>Methanobacteriati</taxon>
        <taxon>Methanobacteriota</taxon>
        <taxon>Stenosarchaea group</taxon>
        <taxon>Halobacteria</taxon>
        <taxon>Halobacteriales</taxon>
        <taxon>Natrialbaceae</taxon>
        <taxon>Natronobacterium</taxon>
    </lineage>
</organism>
<dbReference type="Pfam" id="PF13660">
    <property type="entry name" value="DUF4147"/>
    <property type="match status" value="1"/>
</dbReference>
<feature type="domain" description="MOFRL" evidence="1">
    <location>
        <begin position="340"/>
        <end position="439"/>
    </location>
</feature>
<dbReference type="SUPFAM" id="SSF82544">
    <property type="entry name" value="GckA/TtuD-like"/>
    <property type="match status" value="1"/>
</dbReference>
<keyword evidence="3" id="KW-0670">Pyruvate</keyword>
<evidence type="ECO:0000313" key="4">
    <source>
        <dbReference type="Proteomes" id="UP000198848"/>
    </source>
</evidence>
<dbReference type="Pfam" id="PF05161">
    <property type="entry name" value="MOFRL"/>
    <property type="match status" value="1"/>
</dbReference>
<gene>
    <name evidence="3" type="ORF">SAMN04489842_2057</name>
</gene>
<dbReference type="InterPro" id="IPR007835">
    <property type="entry name" value="MOFRL"/>
</dbReference>
<dbReference type="InterPro" id="IPR025286">
    <property type="entry name" value="MOFRL_assoc_dom"/>
</dbReference>
<dbReference type="OrthoDB" id="10741at2157"/>
<dbReference type="InterPro" id="IPR038614">
    <property type="entry name" value="GK_N_sf"/>
</dbReference>
<keyword evidence="4" id="KW-1185">Reference proteome</keyword>
<dbReference type="PANTHER" id="PTHR12227">
    <property type="entry name" value="GLYCERATE KINASE"/>
    <property type="match status" value="1"/>
</dbReference>
<evidence type="ECO:0000259" key="1">
    <source>
        <dbReference type="Pfam" id="PF05161"/>
    </source>
</evidence>
<dbReference type="Gene3D" id="3.40.50.10180">
    <property type="entry name" value="Glycerate kinase, MOFRL-like N-terminal domain"/>
    <property type="match status" value="1"/>
</dbReference>
<feature type="domain" description="MOFRL-associated" evidence="2">
    <location>
        <begin position="21"/>
        <end position="254"/>
    </location>
</feature>
<sequence>MVEIRCHRRDAVADTRPKEVALECLLAGIEAARPEARVEETVSLRDGTLSIRDTEYDLQSYDDVVLVGAGNAASQFAAALEDVLGEYLTDGAVVTDDPVETTVVDVLAGDHPVPSEEGVRNAREVLKHAREADEGDLVLAALTGGGSALLAAPADPLTISALQTVTEELLACGASIDEINAVRKHCSAIKGGRLARTAAPATVATVALSDVVGDDPSVIASGPTVPDPSSFADALEVVERYDLAVPDSVREFLEEGVEGDRPETPPADDSVFADGRTHVHVVGNSRTALEAASEAATERGYEPLLLSSRVRGESREAALTHVAIAEECREHGAPVEPPAVLLSGGETTVTLGNQYGRGGPNQEFVLGGALALEDEDIAVSAVDTDGIDGATDIAGAIADATTIPETDGRNALERHDASSVLEDANAVVRTGPTGTNVNDLRVIVIESAD</sequence>
<dbReference type="PANTHER" id="PTHR12227:SF0">
    <property type="entry name" value="GLYCERATE KINASE"/>
    <property type="match status" value="1"/>
</dbReference>
<proteinExistence type="predicted"/>
<accession>A0A1H1FQN8</accession>
<dbReference type="RefSeq" id="WP_090381170.1">
    <property type="nucleotide sequence ID" value="NZ_FNLC01000002.1"/>
</dbReference>
<dbReference type="Gene3D" id="3.40.1480.10">
    <property type="entry name" value="MOFRL domain"/>
    <property type="match status" value="1"/>
</dbReference>
<evidence type="ECO:0000259" key="2">
    <source>
        <dbReference type="Pfam" id="PF13660"/>
    </source>
</evidence>
<dbReference type="GO" id="GO:0008887">
    <property type="term" value="F:glycerate kinase activity"/>
    <property type="evidence" value="ECO:0007669"/>
    <property type="project" value="InterPro"/>
</dbReference>
<dbReference type="InterPro" id="IPR037035">
    <property type="entry name" value="GK-like_C_sf"/>
</dbReference>
<dbReference type="GO" id="GO:0005737">
    <property type="term" value="C:cytoplasm"/>
    <property type="evidence" value="ECO:0007669"/>
    <property type="project" value="TreeGrafter"/>
</dbReference>
<dbReference type="EMBL" id="FNLC01000002">
    <property type="protein sequence ID" value="SDR02846.1"/>
    <property type="molecule type" value="Genomic_DNA"/>
</dbReference>
<dbReference type="AlphaFoldDB" id="A0A1H1FQN8"/>
<dbReference type="Proteomes" id="UP000198848">
    <property type="component" value="Unassembled WGS sequence"/>
</dbReference>
<dbReference type="STRING" id="1095778.SAMN04489842_2057"/>
<name>A0A1H1FQN8_NATTX</name>
<protein>
    <submittedName>
        <fullName evidence="3">Hydroxypyruvate reductase</fullName>
    </submittedName>
</protein>
<dbReference type="InterPro" id="IPR039760">
    <property type="entry name" value="MOFRL_protein"/>
</dbReference>
<reference evidence="4" key="1">
    <citation type="submission" date="2016-10" db="EMBL/GenBank/DDBJ databases">
        <authorList>
            <person name="Varghese N."/>
            <person name="Submissions S."/>
        </authorList>
    </citation>
    <scope>NUCLEOTIDE SEQUENCE [LARGE SCALE GENOMIC DNA]</scope>
    <source>
        <strain evidence="4">DSM 24767</strain>
    </source>
</reference>